<dbReference type="EMBL" id="JXXN02001882">
    <property type="protein sequence ID" value="THD23901.1"/>
    <property type="molecule type" value="Genomic_DNA"/>
</dbReference>
<comment type="caution">
    <text evidence="2">The sequence shown here is derived from an EMBL/GenBank/DDBJ whole genome shotgun (WGS) entry which is preliminary data.</text>
</comment>
<feature type="region of interest" description="Disordered" evidence="1">
    <location>
        <begin position="2975"/>
        <end position="3017"/>
    </location>
</feature>
<proteinExistence type="predicted"/>
<feature type="region of interest" description="Disordered" evidence="1">
    <location>
        <begin position="643"/>
        <end position="678"/>
    </location>
</feature>
<protein>
    <submittedName>
        <fullName evidence="2">Uncharacterized protein</fullName>
    </submittedName>
</protein>
<sequence>MMITPPKHSYNLNLGCFSTVNSPLFASIDRTVSATTDPIPVSHCTRPSSVPSSVVSNGHRDTIGFMSTRIASPLSEDPLHSPTLDYSEDPLSSTTTHSLATPPASCGQQTVSTLTSGNGMQQGLDTSVLQSRLSCSPSSSISSTANALFSSATTCYSSSSSSSASSPPLPQSLSLSNSMPLSSSSCVTASSPLPVSCMGRNSILTTCVTGSIPHEIESTGTNLRPIVIDPDILESDLIDISNGRPSGQMLRDENRTQWPPPPPSGRGLAQKYGPVGLGSSALISTSTTVSVHFPSLMGCSDGTSTHLRLPPDVVVKPERFLNNGDRVDPFRNRLKDVVITLIDSTGRVLYHKCHFSGSRIRLSKSFQPDGTCWRDHVNTSDQRLWEDHFTGVLNQATRWNDPNCPFINDTQTEEDLVEHSGGNTTTGAAHSCRVLLDGPVYRANLDSRWFFVHTFSLRVHCVGPGESVRADQTLDQSSSVVRLTITDCVLQKPLTVHYHSLLEECESEKDVISSSSHRPQYATTIVAWSSARNTRPSGPNNNNNGGGSTVHLDCSPTAPVLSSSSSAPSLVNATSPDLIISVRPDSITQPSIAMCPLSSPSSLSVVASVPLLAYSTSTGISSSSSCSISVTWSCSTTTTTTTVGQSGLASSHQSTRVLPSVQSSDSSPTVTRSFRSSPVLNSNTTGTACSLSAALVCCSPENTQIAGVSKNVRMQWENSASGTLCSLPLQVGQEQYTAIQQRHQHRHPPQTQQEPHHHHHHHHHHVYHHHPHSTNRPNGTAHHHHHVQMQQQQQEPQRQKKTQQFAPLVPHHHHHYHQDTANASQTNATAVCNTSGRTTDLMNDTSLFDVISGQTPGMEADRPKTSRAGPSSLSPSYASGPSEGTCPSSIALSTGLSQGSRITSPAVAATPAVMMLVDVSTDAQNVSHAAEVRDCVSCTPISAHSIHPTVANATTDHHSSICEQAERSTVHRPTAPLNWKSARSGKDQYGERIMRLQNLLPPEAIQRIRQIWHEIYGPSKSLSSSNVAGSGSVSIAPSVVTATATGTSSFLSASTVGTGPTAVLTTSVSNTATLREHFARRVRQVVRQYLGPNALVNLNRASVIVPPNTSHGSSPVVNRAAEPYTIVGNSTQTVTAPIFSCSTPVAQLSQVVSPQGTPSSARTLNGLSTLSTEQMTVVLPNSAHPAPLTDTVTANMNANASSIAFVPATTIRNVSQAFTTGSHATASGLRVVVSESIKSQESKASMNDLVSVGSSCIFATTIATTPGPTISGAGNSSSNNSTIINSPGIVGLTASGSTTLPVLSMLSPQPAPVLEPQPPASRRTSNTSQCCVLEWLLSDEADLCLLPPSFYETKTSLSSSSTTSTNSTTTNVTEPVVSTIANVNPLVENTLFTDRIVRGPSLAACSGALTIQLPTSVPGTGAILVSPVTPIATTPVRATVEQPGTPTDRSIIPTVDQSDHSGPELAVMTGSRPSLSVCSSSFSSYSSSTCPVVVSSSSGTSPIISSSPIQTHRPGSLLVRLLHPTTTSSTLGTMADGRAAQTMNIGSEPTSPEVSFTRMDPGNKRLSDHSMSTASLASLSSTSSSSIPVYQTQILSGPRSLDISSINNSSVSSSTCHASPLSSAVLNPSDSRGCSTVFSTASGRSKRRRSGPPTPFLNMAVSSNRCGSVCELTGTSSNVAVTTSTNVTRMRHVSYIDGNHRHHHPRVTSTDDRPEGLASPPFTSLTQLLLQDFPATTATILNGTDYTATENSPSPTLASAAAPASSYSRSELYNGLVGSSDREGHSASSSSLFTISPTKLTSESFSFHSEYGKNAATAAFFTDAHSGLTESNTMKFSAMPSVDLETQKTENALESLPGSGLITNPTANRANTALSSSYSLSGLSTPDRLTTANYTVPATHSPAESVGLPTSISPSIKSVSYGPGHQHHTHHPTTSISGAQSSLCRLLLDPQLGPPEPTITSSNSLNIRSPRTPLATTTPVSPGLVSAGRARRLSSSIVTKKVPPKSTGLDVYEFSVSTNGTDVSVLKPVEPPTSGRFHFTTNSDGMLSSTKMTPFSRSSFEPTVPVPNGASSPNSDSSRLNTRDEQDTTSSKVIAEEVEFLYEILRRDELERSQEQHRRSSTSTELDGCSPRPKRSRLSTPYGSVDHNDEDGLTNESRDAEWQTNDAQAVARICEQLQEGFASVKSAEDATMTPLNPELLLTEPILTSKPIQIGVNREHNLDMLPRPATLRDGEIECVIHHLSSSPSSSSRSLPSVSNSGSSRGSLNEAAVAAARASQQAAASQRNKAANQRLLVEQRKRLIQHQLYNQFTVYSASPNRPHQVNKQIFISDVKEPSAGAVQSPPPPLARNTRQVSGSSPSESQIQSRTRHPSSSLLYAVPSGSTQTNVNANGCPSLVVHGLHLTATTVMSISSTSPGPALSSRSNMSKFYRHRPEDLPRYLKEVGPNVRVQLSAPPAVVLNSNRLSETKTHQPVTGEPLGFSSDVYNFVQSSPTSDMSTSSIAVLDCARASGHMSDGQSSPLLGNPASRDMTCSVTTPDRSVLNVAESGSTVLLASAPYMTPSMGFVNDTTSGNFPSLVHDSTSPYTTNAVDIQSGIEVSITGLRQSSKSGNTSARAASNNTRNRRIVSASPASAGGTTADSLRSPSGFPSSVLPSSKALSTNGVCFADSSAQWTSAPCTSTMTVSPGMTNPAYPRATSISESYILGYVPNPINVVTSDIVPPDGPETQAYAFTTQPPLTSQNMLLMHSEKAALESRSTVAVVCDPVTAVSLNPAQLSQQSNAFVYAISPLMSAAPHAQEPDTRIAESSSITQSTATTQLFVVSPMHAPSPAFNGLPSNYVDAIDASILTSSASPATPLSRLVPATNVQSFQSAPRTGEIRINSGSFKAGKPAAAAAAAPDILLVSNSDPLDTLFDSDSKPEESLLPDDIINAVFGLETMVAAKQHQNRQSSALFADSADPTLCFPRYSPTVDGDSEMMMDLHGLPSTASSSPSPCSPQLNNPLPPDMRYSSSCLTP</sequence>
<feature type="region of interest" description="Disordered" evidence="1">
    <location>
        <begin position="2242"/>
        <end position="2264"/>
    </location>
</feature>
<feature type="region of interest" description="Disordered" evidence="1">
    <location>
        <begin position="2334"/>
        <end position="2372"/>
    </location>
</feature>
<feature type="compositionally biased region" description="Polar residues" evidence="1">
    <location>
        <begin position="2039"/>
        <end position="2061"/>
    </location>
</feature>
<evidence type="ECO:0000256" key="1">
    <source>
        <dbReference type="SAM" id="MobiDB-lite"/>
    </source>
</evidence>
<feature type="region of interest" description="Disordered" evidence="1">
    <location>
        <begin position="851"/>
        <end position="886"/>
    </location>
</feature>
<dbReference type="Proteomes" id="UP000230066">
    <property type="component" value="Unassembled WGS sequence"/>
</dbReference>
<feature type="compositionally biased region" description="Low complexity" evidence="1">
    <location>
        <begin position="868"/>
        <end position="882"/>
    </location>
</feature>
<feature type="region of interest" description="Disordered" evidence="1">
    <location>
        <begin position="1440"/>
        <end position="1460"/>
    </location>
</feature>
<name>A0A4E0RC69_FASHE</name>
<feature type="compositionally biased region" description="Polar residues" evidence="1">
    <location>
        <begin position="2069"/>
        <end position="2080"/>
    </location>
</feature>
<feature type="compositionally biased region" description="Polar residues" evidence="1">
    <location>
        <begin position="2644"/>
        <end position="2655"/>
    </location>
</feature>
<organism evidence="2 3">
    <name type="scientific">Fasciola hepatica</name>
    <name type="common">Liver fluke</name>
    <dbReference type="NCBI Taxonomy" id="6192"/>
    <lineage>
        <taxon>Eukaryota</taxon>
        <taxon>Metazoa</taxon>
        <taxon>Spiralia</taxon>
        <taxon>Lophotrochozoa</taxon>
        <taxon>Platyhelminthes</taxon>
        <taxon>Trematoda</taxon>
        <taxon>Digenea</taxon>
        <taxon>Plagiorchiida</taxon>
        <taxon>Echinostomata</taxon>
        <taxon>Echinostomatoidea</taxon>
        <taxon>Fasciolidae</taxon>
        <taxon>Fasciola</taxon>
    </lineage>
</organism>
<feature type="compositionally biased region" description="Polar residues" evidence="1">
    <location>
        <begin position="1544"/>
        <end position="1554"/>
    </location>
</feature>
<evidence type="ECO:0000313" key="3">
    <source>
        <dbReference type="Proteomes" id="UP000230066"/>
    </source>
</evidence>
<feature type="region of interest" description="Disordered" evidence="1">
    <location>
        <begin position="2111"/>
        <end position="2160"/>
    </location>
</feature>
<gene>
    <name evidence="2" type="ORF">D915_005423</name>
</gene>
<feature type="compositionally biased region" description="Low complexity" evidence="1">
    <location>
        <begin position="2243"/>
        <end position="2264"/>
    </location>
</feature>
<accession>A0A4E0RC69</accession>
<feature type="compositionally biased region" description="Low complexity" evidence="1">
    <location>
        <begin position="2612"/>
        <end position="2622"/>
    </location>
</feature>
<feature type="compositionally biased region" description="Polar residues" evidence="1">
    <location>
        <begin position="90"/>
        <end position="99"/>
    </location>
</feature>
<feature type="compositionally biased region" description="Polar residues" evidence="1">
    <location>
        <begin position="1958"/>
        <end position="1980"/>
    </location>
</feature>
<feature type="region of interest" description="Disordered" evidence="1">
    <location>
        <begin position="738"/>
        <end position="804"/>
    </location>
</feature>
<feature type="region of interest" description="Disordered" evidence="1">
    <location>
        <begin position="2604"/>
        <end position="2655"/>
    </location>
</feature>
<feature type="compositionally biased region" description="Low complexity" evidence="1">
    <location>
        <begin position="532"/>
        <end position="543"/>
    </location>
</feature>
<feature type="compositionally biased region" description="Low complexity" evidence="1">
    <location>
        <begin position="2629"/>
        <end position="2642"/>
    </location>
</feature>
<feature type="compositionally biased region" description="Low complexity" evidence="1">
    <location>
        <begin position="2985"/>
        <end position="3002"/>
    </location>
</feature>
<feature type="compositionally biased region" description="Low complexity" evidence="1">
    <location>
        <begin position="2353"/>
        <end position="2366"/>
    </location>
</feature>
<feature type="region of interest" description="Disordered" evidence="1">
    <location>
        <begin position="1544"/>
        <end position="1571"/>
    </location>
</feature>
<keyword evidence="3" id="KW-1185">Reference proteome</keyword>
<feature type="compositionally biased region" description="Polar residues" evidence="1">
    <location>
        <begin position="645"/>
        <end position="678"/>
    </location>
</feature>
<feature type="region of interest" description="Disordered" evidence="1">
    <location>
        <begin position="2034"/>
        <end position="2092"/>
    </location>
</feature>
<feature type="compositionally biased region" description="Basic residues" evidence="1">
    <location>
        <begin position="756"/>
        <end position="773"/>
    </location>
</feature>
<feature type="region of interest" description="Disordered" evidence="1">
    <location>
        <begin position="531"/>
        <end position="551"/>
    </location>
</feature>
<feature type="region of interest" description="Disordered" evidence="1">
    <location>
        <begin position="74"/>
        <end position="119"/>
    </location>
</feature>
<feature type="compositionally biased region" description="Polar residues" evidence="1">
    <location>
        <begin position="106"/>
        <end position="119"/>
    </location>
</feature>
<reference evidence="2" key="1">
    <citation type="submission" date="2019-03" db="EMBL/GenBank/DDBJ databases">
        <title>Improved annotation for the trematode Fasciola hepatica.</title>
        <authorList>
            <person name="Choi Y.-J."/>
            <person name="Martin J."/>
            <person name="Mitreva M."/>
        </authorList>
    </citation>
    <scope>NUCLEOTIDE SEQUENCE [LARGE SCALE GENOMIC DNA]</scope>
</reference>
<feature type="region of interest" description="Disordered" evidence="1">
    <location>
        <begin position="1917"/>
        <end position="1983"/>
    </location>
</feature>
<evidence type="ECO:0000313" key="2">
    <source>
        <dbReference type="EMBL" id="THD23901.1"/>
    </source>
</evidence>
<feature type="region of interest" description="Disordered" evidence="1">
    <location>
        <begin position="245"/>
        <end position="268"/>
    </location>
</feature>